<evidence type="ECO:0000313" key="1">
    <source>
        <dbReference type="EMBL" id="CAD9416907.1"/>
    </source>
</evidence>
<dbReference type="EMBL" id="HBGT01016741">
    <property type="protein sequence ID" value="CAD9416907.1"/>
    <property type="molecule type" value="Transcribed_RNA"/>
</dbReference>
<accession>A0A7S2FVC1</accession>
<proteinExistence type="predicted"/>
<reference evidence="1" key="1">
    <citation type="submission" date="2021-01" db="EMBL/GenBank/DDBJ databases">
        <authorList>
            <person name="Corre E."/>
            <person name="Pelletier E."/>
            <person name="Niang G."/>
            <person name="Scheremetjew M."/>
            <person name="Finn R."/>
            <person name="Kale V."/>
            <person name="Holt S."/>
            <person name="Cochrane G."/>
            <person name="Meng A."/>
            <person name="Brown T."/>
            <person name="Cohen L."/>
        </authorList>
    </citation>
    <scope>NUCLEOTIDE SEQUENCE</scope>
    <source>
        <strain evidence="1">RCC1693</strain>
    </source>
</reference>
<dbReference type="AlphaFoldDB" id="A0A7S2FVC1"/>
<protein>
    <submittedName>
        <fullName evidence="1">Uncharacterized protein</fullName>
    </submittedName>
</protein>
<name>A0A7S2FVC1_9STRA</name>
<sequence length="217" mass="23892">MEGANDAIGGTCLTSAVVTSPGGRSVMRPSRQPAPVHRVFRRVLLLGAVFMLASDAKDYQKQGKRNYPQDALICEATQARDGKYGMGGIRSMSCGKNCNRLICPEDRNRYCVKELDISATEEDCGVGMYYGDYWNAITAECEFRKCAPEGQCQHGARIQYYDQITSDGKSEYTMKTREQYCCDTDMCNSAVGRGLSWLLTAGATLAVALALSWELAR</sequence>
<gene>
    <name evidence="1" type="ORF">FPAR1323_LOCUS8926</name>
</gene>
<organism evidence="1">
    <name type="scientific">Florenciella parvula</name>
    <dbReference type="NCBI Taxonomy" id="236787"/>
    <lineage>
        <taxon>Eukaryota</taxon>
        <taxon>Sar</taxon>
        <taxon>Stramenopiles</taxon>
        <taxon>Ochrophyta</taxon>
        <taxon>Dictyochophyceae</taxon>
        <taxon>Florenciellales</taxon>
        <taxon>Florenciella</taxon>
    </lineage>
</organism>